<name>A0ABD6D951_9EURY</name>
<accession>A0ABD6D951</accession>
<evidence type="ECO:0000313" key="4">
    <source>
        <dbReference type="Proteomes" id="UP001597052"/>
    </source>
</evidence>
<keyword evidence="1" id="KW-0472">Membrane</keyword>
<proteinExistence type="predicted"/>
<dbReference type="PANTHER" id="PTHR14969">
    <property type="entry name" value="SPHINGOSINE-1-PHOSPHATE PHOSPHOHYDROLASE"/>
    <property type="match status" value="1"/>
</dbReference>
<feature type="transmembrane region" description="Helical" evidence="1">
    <location>
        <begin position="138"/>
        <end position="157"/>
    </location>
</feature>
<evidence type="ECO:0000259" key="2">
    <source>
        <dbReference type="SMART" id="SM00014"/>
    </source>
</evidence>
<feature type="transmembrane region" description="Helical" evidence="1">
    <location>
        <begin position="113"/>
        <end position="131"/>
    </location>
</feature>
<feature type="domain" description="Phosphatidic acid phosphatase type 2/haloperoxidase" evidence="2">
    <location>
        <begin position="56"/>
        <end position="178"/>
    </location>
</feature>
<feature type="transmembrane region" description="Helical" evidence="1">
    <location>
        <begin position="273"/>
        <end position="293"/>
    </location>
</feature>
<dbReference type="AlphaFoldDB" id="A0ABD6D951"/>
<organism evidence="3 4">
    <name type="scientific">Halohasta litorea</name>
    <dbReference type="NCBI Taxonomy" id="869891"/>
    <lineage>
        <taxon>Archaea</taxon>
        <taxon>Methanobacteriati</taxon>
        <taxon>Methanobacteriota</taxon>
        <taxon>Stenosarchaea group</taxon>
        <taxon>Halobacteria</taxon>
        <taxon>Halobacteriales</taxon>
        <taxon>Haloferacaceae</taxon>
        <taxon>Halohasta</taxon>
    </lineage>
</organism>
<feature type="transmembrane region" description="Helical" evidence="1">
    <location>
        <begin position="216"/>
        <end position="236"/>
    </location>
</feature>
<dbReference type="EMBL" id="JBHUDM010000003">
    <property type="protein sequence ID" value="MFD1642538.1"/>
    <property type="molecule type" value="Genomic_DNA"/>
</dbReference>
<evidence type="ECO:0000313" key="3">
    <source>
        <dbReference type="EMBL" id="MFD1642538.1"/>
    </source>
</evidence>
<comment type="caution">
    <text evidence="3">The sequence shown here is derived from an EMBL/GenBank/DDBJ whole genome shotgun (WGS) entry which is preliminary data.</text>
</comment>
<dbReference type="InterPro" id="IPR000326">
    <property type="entry name" value="PAP2/HPO"/>
</dbReference>
<feature type="transmembrane region" description="Helical" evidence="1">
    <location>
        <begin position="54"/>
        <end position="72"/>
    </location>
</feature>
<dbReference type="Pfam" id="PF01569">
    <property type="entry name" value="PAP2"/>
    <property type="match status" value="1"/>
</dbReference>
<dbReference type="Gene3D" id="1.20.144.10">
    <property type="entry name" value="Phosphatidic acid phosphatase type 2/haloperoxidase"/>
    <property type="match status" value="1"/>
</dbReference>
<reference evidence="3 4" key="1">
    <citation type="journal article" date="2019" name="Int. J. Syst. Evol. Microbiol.">
        <title>The Global Catalogue of Microorganisms (GCM) 10K type strain sequencing project: providing services to taxonomists for standard genome sequencing and annotation.</title>
        <authorList>
            <consortium name="The Broad Institute Genomics Platform"/>
            <consortium name="The Broad Institute Genome Sequencing Center for Infectious Disease"/>
            <person name="Wu L."/>
            <person name="Ma J."/>
        </authorList>
    </citation>
    <scope>NUCLEOTIDE SEQUENCE [LARGE SCALE GENOMIC DNA]</scope>
    <source>
        <strain evidence="3 4">CGMCC 1.10593</strain>
    </source>
</reference>
<sequence>MLPLSSPTVLVSAPELLVIAFAFITLLGDAWFVLVGLSVLYWIGPRYVDDARTVAAVCVGFATLGLAAVLAFKSATAIPRPAMTPVDPAGLPPVIGSFVAGEIESDGFTFPSGHATAATVVYGGLGLLLSVGRKRLRYLLAASLIVLISLSRVVLEVHYPRDIIAGMVLGSLLIAVGLAVGRSNDRLHPDRLFALGGVASVVGLGVALQGGHAEEVLQAAIGIGTAIGGVLTWRAFGDRLVAAPPVSLPLAVVGLAVAGGLWIAGYAGVLPAVGAVAASAAAVGIILLLPLAAERRKKSGKTETVEA</sequence>
<feature type="transmembrane region" description="Helical" evidence="1">
    <location>
        <begin position="248"/>
        <end position="267"/>
    </location>
</feature>
<dbReference type="SUPFAM" id="SSF48317">
    <property type="entry name" value="Acid phosphatase/Vanadium-dependent haloperoxidase"/>
    <property type="match status" value="1"/>
</dbReference>
<feature type="transmembrane region" description="Helical" evidence="1">
    <location>
        <begin position="192"/>
        <end position="210"/>
    </location>
</feature>
<keyword evidence="1" id="KW-0812">Transmembrane</keyword>
<protein>
    <submittedName>
        <fullName evidence="3">Phosphatase PAP2 family protein</fullName>
    </submittedName>
</protein>
<dbReference type="RefSeq" id="WP_256395936.1">
    <property type="nucleotide sequence ID" value="NZ_JANHDJ010000003.1"/>
</dbReference>
<gene>
    <name evidence="3" type="ORF">ACFSBW_11705</name>
</gene>
<keyword evidence="1" id="KW-1133">Transmembrane helix</keyword>
<dbReference type="PANTHER" id="PTHR14969:SF13">
    <property type="entry name" value="AT30094P"/>
    <property type="match status" value="1"/>
</dbReference>
<dbReference type="Proteomes" id="UP001597052">
    <property type="component" value="Unassembled WGS sequence"/>
</dbReference>
<dbReference type="SMART" id="SM00014">
    <property type="entry name" value="acidPPc"/>
    <property type="match status" value="1"/>
</dbReference>
<dbReference type="InterPro" id="IPR036938">
    <property type="entry name" value="PAP2/HPO_sf"/>
</dbReference>
<evidence type="ECO:0000256" key="1">
    <source>
        <dbReference type="SAM" id="Phobius"/>
    </source>
</evidence>
<feature type="transmembrane region" description="Helical" evidence="1">
    <location>
        <begin position="16"/>
        <end position="42"/>
    </location>
</feature>
<keyword evidence="4" id="KW-1185">Reference proteome</keyword>
<feature type="transmembrane region" description="Helical" evidence="1">
    <location>
        <begin position="163"/>
        <end position="180"/>
    </location>
</feature>